<sequence length="171" mass="19634">GVQDTTMWRLMSTVDLLKHGIPDPSSAAHSHPHGSDKPLDEFMATPVFVHNRVHEEDSTPTNFVRMNRMLAQCFSNDSCAKTDSENRFKLFHIPYKGRRNSSRPAPQYESYNSALWKLRDQILSMTCPAYSRSVSERDWLKNSSKIWGLIKSSPVMADYCRMLQTSAVHER</sequence>
<accession>S8C7M9</accession>
<dbReference type="InterPro" id="IPR039177">
    <property type="entry name" value="SMG9"/>
</dbReference>
<dbReference type="GO" id="GO:0000184">
    <property type="term" value="P:nuclear-transcribed mRNA catabolic process, nonsense-mediated decay"/>
    <property type="evidence" value="ECO:0007669"/>
    <property type="project" value="InterPro"/>
</dbReference>
<evidence type="ECO:0000313" key="1">
    <source>
        <dbReference type="EMBL" id="EPS60346.1"/>
    </source>
</evidence>
<name>S8C7M9_9LAMI</name>
<dbReference type="EMBL" id="AUSU01007641">
    <property type="protein sequence ID" value="EPS60346.1"/>
    <property type="molecule type" value="Genomic_DNA"/>
</dbReference>
<gene>
    <name evidence="1" type="ORF">M569_14458</name>
</gene>
<dbReference type="Proteomes" id="UP000015453">
    <property type="component" value="Unassembled WGS sequence"/>
</dbReference>
<dbReference type="PANTHER" id="PTHR14270">
    <property type="entry name" value="NONSENSE-MEDIATED MRNA DECAY FACTOR SMG9"/>
    <property type="match status" value="1"/>
</dbReference>
<dbReference type="OrthoDB" id="79514at2759"/>
<dbReference type="AlphaFoldDB" id="S8C7M9"/>
<organism evidence="1 2">
    <name type="scientific">Genlisea aurea</name>
    <dbReference type="NCBI Taxonomy" id="192259"/>
    <lineage>
        <taxon>Eukaryota</taxon>
        <taxon>Viridiplantae</taxon>
        <taxon>Streptophyta</taxon>
        <taxon>Embryophyta</taxon>
        <taxon>Tracheophyta</taxon>
        <taxon>Spermatophyta</taxon>
        <taxon>Magnoliopsida</taxon>
        <taxon>eudicotyledons</taxon>
        <taxon>Gunneridae</taxon>
        <taxon>Pentapetalae</taxon>
        <taxon>asterids</taxon>
        <taxon>lamiids</taxon>
        <taxon>Lamiales</taxon>
        <taxon>Lentibulariaceae</taxon>
        <taxon>Genlisea</taxon>
    </lineage>
</organism>
<dbReference type="PANTHER" id="PTHR14270:SF0">
    <property type="entry name" value="NONSENSE-MEDIATED MRNA DECAY FACTOR SMG9"/>
    <property type="match status" value="1"/>
</dbReference>
<protein>
    <submittedName>
        <fullName evidence="1">Uncharacterized protein</fullName>
    </submittedName>
</protein>
<feature type="non-terminal residue" evidence="1">
    <location>
        <position position="1"/>
    </location>
</feature>
<reference evidence="1 2" key="1">
    <citation type="journal article" date="2013" name="BMC Genomics">
        <title>The miniature genome of a carnivorous plant Genlisea aurea contains a low number of genes and short non-coding sequences.</title>
        <authorList>
            <person name="Leushkin E.V."/>
            <person name="Sutormin R.A."/>
            <person name="Nabieva E.R."/>
            <person name="Penin A.A."/>
            <person name="Kondrashov A.S."/>
            <person name="Logacheva M.D."/>
        </authorList>
    </citation>
    <scope>NUCLEOTIDE SEQUENCE [LARGE SCALE GENOMIC DNA]</scope>
</reference>
<comment type="caution">
    <text evidence="1">The sequence shown here is derived from an EMBL/GenBank/DDBJ whole genome shotgun (WGS) entry which is preliminary data.</text>
</comment>
<proteinExistence type="predicted"/>
<evidence type="ECO:0000313" key="2">
    <source>
        <dbReference type="Proteomes" id="UP000015453"/>
    </source>
</evidence>
<keyword evidence="2" id="KW-1185">Reference proteome</keyword>